<sequence>MDPGGKRRCDASLRGLLAGNADRTVRRIRLVELVTHSPACGAKEAKSSLPSKPFRRLYVLFRRGHEACTLYHVTGEHEQRASVMY</sequence>
<evidence type="ECO:0000313" key="1">
    <source>
        <dbReference type="EMBL" id="OAQ87782.1"/>
    </source>
</evidence>
<organism evidence="1 2">
    <name type="scientific">Purpureocillium lilacinum</name>
    <name type="common">Paecilomyces lilacinus</name>
    <dbReference type="NCBI Taxonomy" id="33203"/>
    <lineage>
        <taxon>Eukaryota</taxon>
        <taxon>Fungi</taxon>
        <taxon>Dikarya</taxon>
        <taxon>Ascomycota</taxon>
        <taxon>Pezizomycotina</taxon>
        <taxon>Sordariomycetes</taxon>
        <taxon>Hypocreomycetidae</taxon>
        <taxon>Hypocreales</taxon>
        <taxon>Ophiocordycipitaceae</taxon>
        <taxon>Purpureocillium</taxon>
    </lineage>
</organism>
<evidence type="ECO:0000313" key="2">
    <source>
        <dbReference type="Proteomes" id="UP000078240"/>
    </source>
</evidence>
<name>A0A179HCV3_PURLI</name>
<dbReference type="Proteomes" id="UP000078240">
    <property type="component" value="Unassembled WGS sequence"/>
</dbReference>
<gene>
    <name evidence="1" type="ORF">VFPBJ_01823</name>
</gene>
<reference evidence="1 2" key="1">
    <citation type="submission" date="2016-01" db="EMBL/GenBank/DDBJ databases">
        <title>Biosynthesis of antibiotic leucinostatins and their inhibition on Phytophthora in bio-control Purpureocillium lilacinum.</title>
        <authorList>
            <person name="Wang G."/>
            <person name="Liu Z."/>
            <person name="Lin R."/>
            <person name="Li E."/>
            <person name="Mao Z."/>
            <person name="Ling J."/>
            <person name="Yin W."/>
            <person name="Xie B."/>
        </authorList>
    </citation>
    <scope>NUCLEOTIDE SEQUENCE [LARGE SCALE GENOMIC DNA]</scope>
    <source>
        <strain evidence="1">PLBJ-1</strain>
    </source>
</reference>
<protein>
    <submittedName>
        <fullName evidence="1">Uncharacterized protein</fullName>
    </submittedName>
</protein>
<dbReference type="AlphaFoldDB" id="A0A179HCV3"/>
<proteinExistence type="predicted"/>
<accession>A0A179HCV3</accession>
<dbReference type="EMBL" id="LSBH01000001">
    <property type="protein sequence ID" value="OAQ87782.1"/>
    <property type="molecule type" value="Genomic_DNA"/>
</dbReference>
<comment type="caution">
    <text evidence="1">The sequence shown here is derived from an EMBL/GenBank/DDBJ whole genome shotgun (WGS) entry which is preliminary data.</text>
</comment>